<evidence type="ECO:0000313" key="3">
    <source>
        <dbReference type="Proteomes" id="UP000189670"/>
    </source>
</evidence>
<feature type="transmembrane region" description="Helical" evidence="1">
    <location>
        <begin position="12"/>
        <end position="38"/>
    </location>
</feature>
<dbReference type="EMBL" id="ATBP01003168">
    <property type="protein sequence ID" value="ETR65140.1"/>
    <property type="molecule type" value="Genomic_DNA"/>
</dbReference>
<evidence type="ECO:0000313" key="2">
    <source>
        <dbReference type="EMBL" id="ETR65140.1"/>
    </source>
</evidence>
<keyword evidence="1" id="KW-0472">Membrane</keyword>
<name>A0A1V1NRC5_9BACT</name>
<evidence type="ECO:0000256" key="1">
    <source>
        <dbReference type="SAM" id="Phobius"/>
    </source>
</evidence>
<comment type="caution">
    <text evidence="2">The sequence shown here is derived from an EMBL/GenBank/DDBJ whole genome shotgun (WGS) entry which is preliminary data.</text>
</comment>
<keyword evidence="1" id="KW-0812">Transmembrane</keyword>
<keyword evidence="1" id="KW-1133">Transmembrane helix</keyword>
<accession>A0A1V1NRC5</accession>
<protein>
    <submittedName>
        <fullName evidence="2">Uncharacterized protein</fullName>
    </submittedName>
</protein>
<reference evidence="3" key="1">
    <citation type="submission" date="2012-11" db="EMBL/GenBank/DDBJ databases">
        <authorList>
            <person name="Lucero-Rivera Y.E."/>
            <person name="Tovar-Ramirez D."/>
        </authorList>
    </citation>
    <scope>NUCLEOTIDE SEQUENCE [LARGE SCALE GENOMIC DNA]</scope>
    <source>
        <strain evidence="3">Araruama</strain>
    </source>
</reference>
<sequence>MLRLYDRSVGKFRNFGIFFFGNRLSCSLIILIILISVIQVQTISTNLLPHPSDNKHKLASPPIGCAEINPIAAQ</sequence>
<proteinExistence type="predicted"/>
<gene>
    <name evidence="2" type="ORF">OMM_14751</name>
</gene>
<dbReference type="AlphaFoldDB" id="A0A1V1NRC5"/>
<organism evidence="2 3">
    <name type="scientific">Candidatus Magnetoglobus multicellularis str. Araruama</name>
    <dbReference type="NCBI Taxonomy" id="890399"/>
    <lineage>
        <taxon>Bacteria</taxon>
        <taxon>Pseudomonadati</taxon>
        <taxon>Thermodesulfobacteriota</taxon>
        <taxon>Desulfobacteria</taxon>
        <taxon>Desulfobacterales</taxon>
        <taxon>Desulfobacteraceae</taxon>
        <taxon>Candidatus Magnetoglobus</taxon>
    </lineage>
</organism>
<dbReference type="Proteomes" id="UP000189670">
    <property type="component" value="Unassembled WGS sequence"/>
</dbReference>